<evidence type="ECO:0000259" key="4">
    <source>
        <dbReference type="Pfam" id="PF06458"/>
    </source>
</evidence>
<evidence type="ECO:0000313" key="6">
    <source>
        <dbReference type="Proteomes" id="UP000186465"/>
    </source>
</evidence>
<sequence length="1039" mass="115634">MFTRMVVMLIFLLSGLSIPVGSAAALDLSGRPSGAGFKSMQERSRADLFSRLKDDVTVGDSGTVSTPEKDSDTGVVDKTPAILEAVVLGDFNKGAQGVDYFKNITISLIGDNLTDDHFLTPKGLHWSDKTEVELIRGQELGDFDFSTLPFDVPSKSIKAFSINNGDSGRITHVGTTKSGIDLDLIWTVTGSDKEDWAANSGYANNKVKGLSFTGEQFFPEAKGNSIAVLYNNASNLGLQYKIVKHGTAVEQPVIVSFISTDIDSAQGVETDLANIVEVIPGDSHLVKKDGIIYDTTTGAVNLNGSKDLPRGGYLGASFSSKFNYIFYSPAPERVNNSYHYPKAVRYDIFGSSLQAKLLTRLQQHISVRYVDTSGHELKPEEHYQGFRDKSYSFSSLTIAKHQLVDIKRDNTDLNHPTITFVYSPLHTVRFHFVDEAGRKLATDKNYTVLDGKDLSYRPIAIGGYDLPSEFAGKITQDTEYSFVYTKTVRPLPAPQSPASPKSASGFTPVPSTGHTGRQKQIPHARKPQPPSTKHVKPGISQPKDTRPNSKPAPKPGKAVAPAPANSPHDPFLVNTKMTKDEKKLFLDYVKEVGRQAREKYGNDKHQINHAIANAIAYPVYSNDKLQSLVNDFGDEPNVGNYSQISDKLKDSHREEPPAIDFPHFATTLASVEDSGLIKEAGKWLAGLSPSVLLGMGSQDNFFQQNSLTGDLLTRIDDKDRRTDLDAIIFHYHPDYKDLSLDEAIIKYYHTENLDLERERLYLEVLKAQAGQYLTVEEQQALNVFFASATLGGLGLMALTAYRRLKEQWKAFRESPSKYIKSVAQKIGAGFISFFKDPLEFIGSKVLGPVANLVADSLVLGAIIAKKAGGIIYDHVIKPVAHVVNKLVVQPLNKYVVKPVYKHVIKPVLSFTENKLLKPVVRKVIKPVAKFVHKNIVRPIIRRVVPVAKYVRKKIIRPVSRFVRNRIVKPVYRRVIKPVYRRIIKPVYKKLIRPVVKPIYRKVIRPIGRFVKNKIFKPVSRFVKNKIAKPIGRFIKRLWG</sequence>
<feature type="chain" id="PRO_5038502395" description="MucBP domain-containing protein" evidence="3">
    <location>
        <begin position="24"/>
        <end position="1039"/>
    </location>
</feature>
<dbReference type="Proteomes" id="UP000186465">
    <property type="component" value="Unassembled WGS sequence"/>
</dbReference>
<organism evidence="5 6">
    <name type="scientific">Boudabousia marimammalium</name>
    <dbReference type="NCBI Taxonomy" id="156892"/>
    <lineage>
        <taxon>Bacteria</taxon>
        <taxon>Bacillati</taxon>
        <taxon>Actinomycetota</taxon>
        <taxon>Actinomycetes</taxon>
        <taxon>Actinomycetales</taxon>
        <taxon>Actinomycetaceae</taxon>
        <taxon>Boudabousia</taxon>
    </lineage>
</organism>
<keyword evidence="3" id="KW-0732">Signal</keyword>
<name>A0A1Q5PMA8_9ACTO</name>
<dbReference type="RefSeq" id="WP_075361645.1">
    <property type="nucleotide sequence ID" value="NZ_MPDM01000005.1"/>
</dbReference>
<dbReference type="Gene3D" id="3.10.20.320">
    <property type="entry name" value="Putative peptidoglycan bound protein (lpxtg motif)"/>
    <property type="match status" value="1"/>
</dbReference>
<evidence type="ECO:0000256" key="1">
    <source>
        <dbReference type="ARBA" id="ARBA00022737"/>
    </source>
</evidence>
<reference evidence="6" key="1">
    <citation type="submission" date="2016-11" db="EMBL/GenBank/DDBJ databases">
        <title>Actinomyces gypaetusis sp. nov. isolated from Gypaetus barbatus in Qinghai Tibet Plateau China.</title>
        <authorList>
            <person name="Meng X."/>
        </authorList>
    </citation>
    <scope>NUCLEOTIDE SEQUENCE [LARGE SCALE GENOMIC DNA]</scope>
    <source>
        <strain evidence="6">DSM 15383</strain>
    </source>
</reference>
<proteinExistence type="predicted"/>
<dbReference type="EMBL" id="MPDM01000005">
    <property type="protein sequence ID" value="OKL48615.1"/>
    <property type="molecule type" value="Genomic_DNA"/>
</dbReference>
<evidence type="ECO:0000256" key="3">
    <source>
        <dbReference type="SAM" id="SignalP"/>
    </source>
</evidence>
<keyword evidence="6" id="KW-1185">Reference proteome</keyword>
<evidence type="ECO:0000256" key="2">
    <source>
        <dbReference type="SAM" id="MobiDB-lite"/>
    </source>
</evidence>
<dbReference type="STRING" id="156892.BM477_05240"/>
<dbReference type="OrthoDB" id="5240606at2"/>
<feature type="region of interest" description="Disordered" evidence="2">
    <location>
        <begin position="491"/>
        <end position="575"/>
    </location>
</feature>
<feature type="domain" description="MucBP" evidence="4">
    <location>
        <begin position="365"/>
        <end position="422"/>
    </location>
</feature>
<feature type="signal peptide" evidence="3">
    <location>
        <begin position="1"/>
        <end position="23"/>
    </location>
</feature>
<gene>
    <name evidence="5" type="ORF">BM477_05240</name>
</gene>
<dbReference type="Pfam" id="PF06458">
    <property type="entry name" value="MucBP"/>
    <property type="match status" value="1"/>
</dbReference>
<dbReference type="AlphaFoldDB" id="A0A1Q5PMA8"/>
<keyword evidence="1" id="KW-0677">Repeat</keyword>
<evidence type="ECO:0000313" key="5">
    <source>
        <dbReference type="EMBL" id="OKL48615.1"/>
    </source>
</evidence>
<dbReference type="InterPro" id="IPR009459">
    <property type="entry name" value="MucBP_dom"/>
</dbReference>
<comment type="caution">
    <text evidence="5">The sequence shown here is derived from an EMBL/GenBank/DDBJ whole genome shotgun (WGS) entry which is preliminary data.</text>
</comment>
<accession>A0A1Q5PMA8</accession>
<feature type="compositionally biased region" description="Basic residues" evidence="2">
    <location>
        <begin position="516"/>
        <end position="526"/>
    </location>
</feature>
<protein>
    <recommendedName>
        <fullName evidence="4">MucBP domain-containing protein</fullName>
    </recommendedName>
</protein>